<sequence length="30" mass="3242">MLQPVIGEVDRTTVDHILMTTGLTEGTAQN</sequence>
<protein>
    <submittedName>
        <fullName evidence="1">Uncharacterized protein</fullName>
    </submittedName>
</protein>
<dbReference type="Proteomes" id="UP000282551">
    <property type="component" value="Chromosome"/>
</dbReference>
<name>A0A448IDP1_MYCCI</name>
<evidence type="ECO:0000313" key="1">
    <source>
        <dbReference type="EMBL" id="VEG50504.1"/>
    </source>
</evidence>
<dbReference type="AlphaFoldDB" id="A0A448IDP1"/>
<gene>
    <name evidence="1" type="ORF">NCTC10485_04822</name>
</gene>
<organism evidence="1 2">
    <name type="scientific">Mycolicibacterium chitae</name>
    <name type="common">Mycobacterium chitae</name>
    <dbReference type="NCBI Taxonomy" id="1792"/>
    <lineage>
        <taxon>Bacteria</taxon>
        <taxon>Bacillati</taxon>
        <taxon>Actinomycetota</taxon>
        <taxon>Actinomycetes</taxon>
        <taxon>Mycobacteriales</taxon>
        <taxon>Mycobacteriaceae</taxon>
        <taxon>Mycolicibacterium</taxon>
    </lineage>
</organism>
<proteinExistence type="predicted"/>
<evidence type="ECO:0000313" key="2">
    <source>
        <dbReference type="Proteomes" id="UP000282551"/>
    </source>
</evidence>
<accession>A0A448IDP1</accession>
<dbReference type="EMBL" id="LR134355">
    <property type="protein sequence ID" value="VEG50504.1"/>
    <property type="molecule type" value="Genomic_DNA"/>
</dbReference>
<reference evidence="1 2" key="1">
    <citation type="submission" date="2018-12" db="EMBL/GenBank/DDBJ databases">
        <authorList>
            <consortium name="Pathogen Informatics"/>
        </authorList>
    </citation>
    <scope>NUCLEOTIDE SEQUENCE [LARGE SCALE GENOMIC DNA]</scope>
    <source>
        <strain evidence="1 2">NCTC10485</strain>
    </source>
</reference>
<keyword evidence="2" id="KW-1185">Reference proteome</keyword>